<dbReference type="AlphaFoldDB" id="A0AAD4MNG3"/>
<gene>
    <name evidence="3" type="ORF">DdX_16751</name>
</gene>
<dbReference type="Proteomes" id="UP001201812">
    <property type="component" value="Unassembled WGS sequence"/>
</dbReference>
<keyword evidence="4" id="KW-1185">Reference proteome</keyword>
<name>A0AAD4MNG3_9BILA</name>
<reference evidence="3" key="1">
    <citation type="submission" date="2022-01" db="EMBL/GenBank/DDBJ databases">
        <title>Genome Sequence Resource for Two Populations of Ditylenchus destructor, the Migratory Endoparasitic Phytonematode.</title>
        <authorList>
            <person name="Zhang H."/>
            <person name="Lin R."/>
            <person name="Xie B."/>
        </authorList>
    </citation>
    <scope>NUCLEOTIDE SEQUENCE</scope>
    <source>
        <strain evidence="3">BazhouSP</strain>
    </source>
</reference>
<organism evidence="3 4">
    <name type="scientific">Ditylenchus destructor</name>
    <dbReference type="NCBI Taxonomy" id="166010"/>
    <lineage>
        <taxon>Eukaryota</taxon>
        <taxon>Metazoa</taxon>
        <taxon>Ecdysozoa</taxon>
        <taxon>Nematoda</taxon>
        <taxon>Chromadorea</taxon>
        <taxon>Rhabditida</taxon>
        <taxon>Tylenchina</taxon>
        <taxon>Tylenchomorpha</taxon>
        <taxon>Sphaerularioidea</taxon>
        <taxon>Anguinidae</taxon>
        <taxon>Anguininae</taxon>
        <taxon>Ditylenchus</taxon>
    </lineage>
</organism>
<dbReference type="PROSITE" id="PS51257">
    <property type="entry name" value="PROKAR_LIPOPROTEIN"/>
    <property type="match status" value="1"/>
</dbReference>
<sequence>MGRKRQATQPNSTPFNFTIVHLICFLFACWSKGTSNCPRSRQEKGLSKKMGLGSERGAERNGRVKRALQMDSTHYEDELEKGKYCR</sequence>
<evidence type="ECO:0000256" key="1">
    <source>
        <dbReference type="SAM" id="MobiDB-lite"/>
    </source>
</evidence>
<evidence type="ECO:0000313" key="3">
    <source>
        <dbReference type="EMBL" id="KAI1700363.1"/>
    </source>
</evidence>
<protein>
    <submittedName>
        <fullName evidence="3">Uncharacterized protein</fullName>
    </submittedName>
</protein>
<feature type="chain" id="PRO_5042000610" evidence="2">
    <location>
        <begin position="36"/>
        <end position="86"/>
    </location>
</feature>
<keyword evidence="2" id="KW-0732">Signal</keyword>
<dbReference type="EMBL" id="JAKKPZ010000147">
    <property type="protein sequence ID" value="KAI1700363.1"/>
    <property type="molecule type" value="Genomic_DNA"/>
</dbReference>
<accession>A0AAD4MNG3</accession>
<feature type="signal peptide" evidence="2">
    <location>
        <begin position="1"/>
        <end position="35"/>
    </location>
</feature>
<evidence type="ECO:0000256" key="2">
    <source>
        <dbReference type="SAM" id="SignalP"/>
    </source>
</evidence>
<proteinExistence type="predicted"/>
<comment type="caution">
    <text evidence="3">The sequence shown here is derived from an EMBL/GenBank/DDBJ whole genome shotgun (WGS) entry which is preliminary data.</text>
</comment>
<evidence type="ECO:0000313" key="4">
    <source>
        <dbReference type="Proteomes" id="UP001201812"/>
    </source>
</evidence>
<feature type="region of interest" description="Disordered" evidence="1">
    <location>
        <begin position="36"/>
        <end position="62"/>
    </location>
</feature>